<sequence>MHPAGDSDDIEVDYCQRQNLSIESPLDRASRLLACTRTPGQAAITGDIALLQKGGLGSDSREYNGVRSSSRRRTLVAVLRPAPMATGPATRDKGRPSDVLDGPAGTRPSLAQRPAGAASGLDERKRLIPDRAQRMALRRRHRPCAS</sequence>
<organism evidence="2 3">
    <name type="scientific">Phanerochaete sordida</name>
    <dbReference type="NCBI Taxonomy" id="48140"/>
    <lineage>
        <taxon>Eukaryota</taxon>
        <taxon>Fungi</taxon>
        <taxon>Dikarya</taxon>
        <taxon>Basidiomycota</taxon>
        <taxon>Agaricomycotina</taxon>
        <taxon>Agaricomycetes</taxon>
        <taxon>Polyporales</taxon>
        <taxon>Phanerochaetaceae</taxon>
        <taxon>Phanerochaete</taxon>
    </lineage>
</organism>
<accession>A0A9P3GC78</accession>
<feature type="compositionally biased region" description="Basic and acidic residues" evidence="1">
    <location>
        <begin position="121"/>
        <end position="133"/>
    </location>
</feature>
<evidence type="ECO:0000313" key="3">
    <source>
        <dbReference type="Proteomes" id="UP000703269"/>
    </source>
</evidence>
<feature type="compositionally biased region" description="Basic residues" evidence="1">
    <location>
        <begin position="136"/>
        <end position="146"/>
    </location>
</feature>
<keyword evidence="3" id="KW-1185">Reference proteome</keyword>
<gene>
    <name evidence="2" type="ORF">PsYK624_081680</name>
</gene>
<name>A0A9P3GC78_9APHY</name>
<dbReference type="Proteomes" id="UP000703269">
    <property type="component" value="Unassembled WGS sequence"/>
</dbReference>
<evidence type="ECO:0000256" key="1">
    <source>
        <dbReference type="SAM" id="MobiDB-lite"/>
    </source>
</evidence>
<comment type="caution">
    <text evidence="2">The sequence shown here is derived from an EMBL/GenBank/DDBJ whole genome shotgun (WGS) entry which is preliminary data.</text>
</comment>
<dbReference type="EMBL" id="BPQB01000024">
    <property type="protein sequence ID" value="GJE92015.1"/>
    <property type="molecule type" value="Genomic_DNA"/>
</dbReference>
<feature type="region of interest" description="Disordered" evidence="1">
    <location>
        <begin position="81"/>
        <end position="146"/>
    </location>
</feature>
<reference evidence="2 3" key="1">
    <citation type="submission" date="2021-08" db="EMBL/GenBank/DDBJ databases">
        <title>Draft Genome Sequence of Phanerochaete sordida strain YK-624.</title>
        <authorList>
            <person name="Mori T."/>
            <person name="Dohra H."/>
            <person name="Suzuki T."/>
            <person name="Kawagishi H."/>
            <person name="Hirai H."/>
        </authorList>
    </citation>
    <scope>NUCLEOTIDE SEQUENCE [LARGE SCALE GENOMIC DNA]</scope>
    <source>
        <strain evidence="2 3">YK-624</strain>
    </source>
</reference>
<proteinExistence type="predicted"/>
<protein>
    <submittedName>
        <fullName evidence="2">Uncharacterized protein</fullName>
    </submittedName>
</protein>
<dbReference type="AlphaFoldDB" id="A0A9P3GC78"/>
<evidence type="ECO:0000313" key="2">
    <source>
        <dbReference type="EMBL" id="GJE92015.1"/>
    </source>
</evidence>